<sequence>RALIFYMPFVFETAGLLAAGAYQIT</sequence>
<reference evidence="1 2" key="1">
    <citation type="journal article" date="2012" name="Genome Res.">
        <title>Genomic basis of endosymbiont-conferred protection against an insect parasitoid.</title>
        <authorList>
            <person name="Hansen A.K."/>
            <person name="Vorburger C."/>
            <person name="Moran N.A."/>
        </authorList>
    </citation>
    <scope>NUCLEOTIDE SEQUENCE [LARGE SCALE GENOMIC DNA]</scope>
    <source>
        <strain evidence="2">R5.15</strain>
    </source>
</reference>
<dbReference type="AlphaFoldDB" id="G2GZB9"/>
<evidence type="ECO:0000313" key="1">
    <source>
        <dbReference type="EMBL" id="EGY28895.1"/>
    </source>
</evidence>
<dbReference type="EMBL" id="AGCA01000285">
    <property type="protein sequence ID" value="EGY28895.1"/>
    <property type="molecule type" value="Genomic_DNA"/>
</dbReference>
<dbReference type="Proteomes" id="UP000004116">
    <property type="component" value="Unassembled WGS sequence"/>
</dbReference>
<proteinExistence type="predicted"/>
<evidence type="ECO:0000313" key="2">
    <source>
        <dbReference type="Proteomes" id="UP000004116"/>
    </source>
</evidence>
<organism evidence="1 2">
    <name type="scientific">Candidatus Regiella insecticola 5.15</name>
    <dbReference type="NCBI Taxonomy" id="1005043"/>
    <lineage>
        <taxon>Bacteria</taxon>
        <taxon>Pseudomonadati</taxon>
        <taxon>Pseudomonadota</taxon>
        <taxon>Gammaproteobacteria</taxon>
        <taxon>Enterobacterales</taxon>
        <taxon>Enterobacteriaceae</taxon>
        <taxon>aphid secondary symbionts</taxon>
        <taxon>Candidatus Regiella</taxon>
    </lineage>
</organism>
<keyword evidence="2" id="KW-1185">Reference proteome</keyword>
<gene>
    <name evidence="1" type="ORF">Rin_00011340</name>
</gene>
<name>G2GZB9_9ENTR</name>
<protein>
    <submittedName>
        <fullName evidence="1">Uncharacterized protein</fullName>
    </submittedName>
</protein>
<accession>G2GZB9</accession>
<comment type="caution">
    <text evidence="1">The sequence shown here is derived from an EMBL/GenBank/DDBJ whole genome shotgun (WGS) entry which is preliminary data.</text>
</comment>
<feature type="non-terminal residue" evidence="1">
    <location>
        <position position="1"/>
    </location>
</feature>